<evidence type="ECO:0000313" key="3">
    <source>
        <dbReference type="EMBL" id="CCD16092.1"/>
    </source>
</evidence>
<feature type="coiled-coil region" evidence="1">
    <location>
        <begin position="263"/>
        <end position="290"/>
    </location>
</feature>
<accession>F9WFL6</accession>
<dbReference type="Proteomes" id="UP000000702">
    <property type="component" value="Unassembled WGS sequence"/>
</dbReference>
<feature type="region of interest" description="Disordered" evidence="2">
    <location>
        <begin position="518"/>
        <end position="568"/>
    </location>
</feature>
<dbReference type="EMBL" id="CAEQ01002160">
    <property type="protein sequence ID" value="CCD16092.1"/>
    <property type="molecule type" value="Genomic_DNA"/>
</dbReference>
<keyword evidence="4" id="KW-1185">Reference proteome</keyword>
<feature type="region of interest" description="Disordered" evidence="2">
    <location>
        <begin position="215"/>
        <end position="235"/>
    </location>
</feature>
<gene>
    <name evidence="3" type="ORF">TCIL3000_0_10550</name>
</gene>
<feature type="compositionally biased region" description="Polar residues" evidence="2">
    <location>
        <begin position="539"/>
        <end position="559"/>
    </location>
</feature>
<feature type="compositionally biased region" description="Polar residues" evidence="2">
    <location>
        <begin position="218"/>
        <end position="229"/>
    </location>
</feature>
<protein>
    <submittedName>
        <fullName evidence="3">WGS project CAEQ00000000 data, annotated contig 401</fullName>
    </submittedName>
</protein>
<dbReference type="VEuPathDB" id="TriTrypDB:TcIL3000_0_10550"/>
<feature type="region of interest" description="Disordered" evidence="2">
    <location>
        <begin position="167"/>
        <end position="186"/>
    </location>
</feature>
<name>F9WFL6_TRYCI</name>
<sequence length="579" mass="63724">MEESCKSVLSMDDSRDVFEKNASPTEMILEYIDNLPAVFDDDPTEEVYDTATRTNSKLSQLGRAGLKQFALCHVLRCDRLSHELLDQEVALGKVLDELTGAKELMRERECDVEALRVQLHSADDYVKTLLREKADALERLIDAKNELAALSVKMSNLQRNYDAGITQREEAQSKVEGTTEAEPARGKLDAKSASVVSSVFRRSLTHTSLLAAAATHSGSSRNSCGSATNGDHAHRRSCDYASAPVDQLKAMAEVNAGSVDPEAGEWRRLYLEVRRQNEALQNELSRARAASNLTAAGVACKEGPGGVCKDLPSSESPLSSALAEVVRLREELNKERDKNRKQTRLGASLLRDVSTLAHKVRMYEAAESASVAHRYGDLWLTRDQLVSELCESRKTINVLSQKLNRALLAEKKHTGSQGSQPGRLDMVEDLAAAFGEVLKTNELLCEERECLLIDKQLREESYQRELEARVAEMEKLTVVLDELRGQMKQLWSRQGFRPVGKSRGLLCNLSQEVIAPTSGAIAPEGDSPTEGGSTKVLEGSNSSPWAGCSITQNSNTTPLSEWHNAKKEPTLTMLQVSVQ</sequence>
<proteinExistence type="predicted"/>
<comment type="caution">
    <text evidence="3">The sequence shown here is derived from an EMBL/GenBank/DDBJ whole genome shotgun (WGS) entry which is preliminary data.</text>
</comment>
<evidence type="ECO:0000313" key="4">
    <source>
        <dbReference type="Proteomes" id="UP000000702"/>
    </source>
</evidence>
<keyword evidence="1" id="KW-0175">Coiled coil</keyword>
<reference evidence="3 4" key="2">
    <citation type="journal article" date="2012" name="Proc. Natl. Acad. Sci. U.S.A.">
        <title>Antigenic diversity is generated by distinct evolutionary mechanisms in African trypanosome species.</title>
        <authorList>
            <person name="Jackson A.P."/>
            <person name="Berry A."/>
            <person name="Aslett M."/>
            <person name="Allison H.C."/>
            <person name="Burton P."/>
            <person name="Vavrova-Anderson J."/>
            <person name="Brown R."/>
            <person name="Browne H."/>
            <person name="Corton N."/>
            <person name="Hauser H."/>
            <person name="Gamble J."/>
            <person name="Gilderthorp R."/>
            <person name="Marcello L."/>
            <person name="McQuillan J."/>
            <person name="Otto T.D."/>
            <person name="Quail M.A."/>
            <person name="Sanders M.J."/>
            <person name="van Tonder A."/>
            <person name="Ginger M.L."/>
            <person name="Field M.C."/>
            <person name="Barry J.D."/>
            <person name="Hertz-Fowler C."/>
            <person name="Berriman M."/>
        </authorList>
    </citation>
    <scope>NUCLEOTIDE SEQUENCE [LARGE SCALE GENOMIC DNA]</scope>
    <source>
        <strain evidence="3 4">IL3000</strain>
    </source>
</reference>
<feature type="coiled-coil region" evidence="1">
    <location>
        <begin position="318"/>
        <end position="345"/>
    </location>
</feature>
<evidence type="ECO:0000256" key="2">
    <source>
        <dbReference type="SAM" id="MobiDB-lite"/>
    </source>
</evidence>
<evidence type="ECO:0000256" key="1">
    <source>
        <dbReference type="SAM" id="Coils"/>
    </source>
</evidence>
<organism evidence="3 4">
    <name type="scientific">Trypanosoma congolense (strain IL3000)</name>
    <dbReference type="NCBI Taxonomy" id="1068625"/>
    <lineage>
        <taxon>Eukaryota</taxon>
        <taxon>Discoba</taxon>
        <taxon>Euglenozoa</taxon>
        <taxon>Kinetoplastea</taxon>
        <taxon>Metakinetoplastina</taxon>
        <taxon>Trypanosomatida</taxon>
        <taxon>Trypanosomatidae</taxon>
        <taxon>Trypanosoma</taxon>
        <taxon>Nannomonas</taxon>
    </lineage>
</organism>
<dbReference type="AlphaFoldDB" id="F9WFL6"/>
<dbReference type="OMA" id="NERMEHE"/>
<reference evidence="4" key="1">
    <citation type="submission" date="2011-07" db="EMBL/GenBank/DDBJ databases">
        <title>Divergent evolution of antigenic variation in African trypanosomes.</title>
        <authorList>
            <person name="Jackson A.P."/>
            <person name="Berry A."/>
            <person name="Allison H.C."/>
            <person name="Burton P."/>
            <person name="Anderson J."/>
            <person name="Aslett M."/>
            <person name="Brown R."/>
            <person name="Corton N."/>
            <person name="Harris D."/>
            <person name="Hauser H."/>
            <person name="Gamble J."/>
            <person name="Gilderthorp R."/>
            <person name="McQuillan J."/>
            <person name="Quail M.A."/>
            <person name="Sanders M."/>
            <person name="Van Tonder A."/>
            <person name="Ginger M.L."/>
            <person name="Donelson J.E."/>
            <person name="Field M.C."/>
            <person name="Barry J.D."/>
            <person name="Berriman M."/>
            <person name="Hertz-Fowler C."/>
        </authorList>
    </citation>
    <scope>NUCLEOTIDE SEQUENCE [LARGE SCALE GENOMIC DNA]</scope>
    <source>
        <strain evidence="4">IL3000</strain>
    </source>
</reference>